<dbReference type="Proteomes" id="UP000218811">
    <property type="component" value="Unassembled WGS sequence"/>
</dbReference>
<evidence type="ECO:0000256" key="1">
    <source>
        <dbReference type="ARBA" id="ARBA00006484"/>
    </source>
</evidence>
<protein>
    <submittedName>
        <fullName evidence="5">NAD(P)-binding protein</fullName>
    </submittedName>
</protein>
<evidence type="ECO:0000313" key="6">
    <source>
        <dbReference type="Proteomes" id="UP000218811"/>
    </source>
</evidence>
<feature type="chain" id="PRO_5013944237" evidence="4">
    <location>
        <begin position="17"/>
        <end position="326"/>
    </location>
</feature>
<dbReference type="Gene3D" id="3.40.50.720">
    <property type="entry name" value="NAD(P)-binding Rossmann-like Domain"/>
    <property type="match status" value="1"/>
</dbReference>
<organism evidence="5 6">
    <name type="scientific">Wolfiporia cocos (strain MD-104)</name>
    <name type="common">Brown rot fungus</name>
    <dbReference type="NCBI Taxonomy" id="742152"/>
    <lineage>
        <taxon>Eukaryota</taxon>
        <taxon>Fungi</taxon>
        <taxon>Dikarya</taxon>
        <taxon>Basidiomycota</taxon>
        <taxon>Agaricomycotina</taxon>
        <taxon>Agaricomycetes</taxon>
        <taxon>Polyporales</taxon>
        <taxon>Phaeolaceae</taxon>
        <taxon>Wolfiporia</taxon>
    </lineage>
</organism>
<dbReference type="STRING" id="742152.A0A2H3J4Z7"/>
<reference evidence="5 6" key="1">
    <citation type="journal article" date="2012" name="Science">
        <title>The Paleozoic origin of enzymatic lignin decomposition reconstructed from 31 fungal genomes.</title>
        <authorList>
            <person name="Floudas D."/>
            <person name="Binder M."/>
            <person name="Riley R."/>
            <person name="Barry K."/>
            <person name="Blanchette R.A."/>
            <person name="Henrissat B."/>
            <person name="Martinez A.T."/>
            <person name="Otillar R."/>
            <person name="Spatafora J.W."/>
            <person name="Yadav J.S."/>
            <person name="Aerts A."/>
            <person name="Benoit I."/>
            <person name="Boyd A."/>
            <person name="Carlson A."/>
            <person name="Copeland A."/>
            <person name="Coutinho P.M."/>
            <person name="de Vries R.P."/>
            <person name="Ferreira P."/>
            <person name="Findley K."/>
            <person name="Foster B."/>
            <person name="Gaskell J."/>
            <person name="Glotzer D."/>
            <person name="Gorecki P."/>
            <person name="Heitman J."/>
            <person name="Hesse C."/>
            <person name="Hori C."/>
            <person name="Igarashi K."/>
            <person name="Jurgens J.A."/>
            <person name="Kallen N."/>
            <person name="Kersten P."/>
            <person name="Kohler A."/>
            <person name="Kuees U."/>
            <person name="Kumar T.K.A."/>
            <person name="Kuo A."/>
            <person name="LaButti K."/>
            <person name="Larrondo L.F."/>
            <person name="Lindquist E."/>
            <person name="Ling A."/>
            <person name="Lombard V."/>
            <person name="Lucas S."/>
            <person name="Lundell T."/>
            <person name="Martin R."/>
            <person name="McLaughlin D.J."/>
            <person name="Morgenstern I."/>
            <person name="Morin E."/>
            <person name="Murat C."/>
            <person name="Nagy L.G."/>
            <person name="Nolan M."/>
            <person name="Ohm R.A."/>
            <person name="Patyshakuliyeva A."/>
            <person name="Rokas A."/>
            <person name="Ruiz-Duenas F.J."/>
            <person name="Sabat G."/>
            <person name="Salamov A."/>
            <person name="Samejima M."/>
            <person name="Schmutz J."/>
            <person name="Slot J.C."/>
            <person name="St John F."/>
            <person name="Stenlid J."/>
            <person name="Sun H."/>
            <person name="Sun S."/>
            <person name="Syed K."/>
            <person name="Tsang A."/>
            <person name="Wiebenga A."/>
            <person name="Young D."/>
            <person name="Pisabarro A."/>
            <person name="Eastwood D.C."/>
            <person name="Martin F."/>
            <person name="Cullen D."/>
            <person name="Grigoriev I.V."/>
            <person name="Hibbett D.S."/>
        </authorList>
    </citation>
    <scope>NUCLEOTIDE SEQUENCE [LARGE SCALE GENOMIC DNA]</scope>
    <source>
        <strain evidence="5 6">MD-104</strain>
    </source>
</reference>
<dbReference type="OMA" id="GARISKC"/>
<dbReference type="PANTHER" id="PTHR24320">
    <property type="entry name" value="RETINOL DEHYDROGENASE"/>
    <property type="match status" value="1"/>
</dbReference>
<sequence length="326" mass="36618">MGSFFSGLWNIWAVIAQLFPAKSLCDTKSKFSTNQIPDLSGQVMIVTVYMASRSKDKAEAAIQELKEQTGKEAIFLELDLSNLTSVRKAAEEFLRHVKHTLSICPQSQLLNDWCYSKESALHVLFNNAGMMWCPLDLLSADGYDLQFATNVIGHYYFTKLLLPALLSGKETAPDHHTHIIHTSSSGAYLYTINWESFRDGPARRKMSTEQLYYQTKFVNVLIAYQFAKQYADQGIVSISLNPAGIDTELQYGPPGPKSVTYPPSNGALTQLYTGTMPKALNYNGQFLIPWARLGKCRREAYDDVLSEQLWSWLKEQVKDIGVSAES</sequence>
<evidence type="ECO:0000256" key="3">
    <source>
        <dbReference type="ARBA" id="ARBA00023002"/>
    </source>
</evidence>
<dbReference type="InterPro" id="IPR036291">
    <property type="entry name" value="NAD(P)-bd_dom_sf"/>
</dbReference>
<gene>
    <name evidence="5" type="ORF">WOLCODRAFT_83800</name>
</gene>
<feature type="signal peptide" evidence="4">
    <location>
        <begin position="1"/>
        <end position="16"/>
    </location>
</feature>
<dbReference type="EMBL" id="KB467920">
    <property type="protein sequence ID" value="PCH37266.1"/>
    <property type="molecule type" value="Genomic_DNA"/>
</dbReference>
<evidence type="ECO:0000256" key="2">
    <source>
        <dbReference type="ARBA" id="ARBA00022857"/>
    </source>
</evidence>
<proteinExistence type="inferred from homology"/>
<keyword evidence="2" id="KW-0521">NADP</keyword>
<keyword evidence="3" id="KW-0560">Oxidoreductase</keyword>
<dbReference type="GO" id="GO:0016491">
    <property type="term" value="F:oxidoreductase activity"/>
    <property type="evidence" value="ECO:0007669"/>
    <property type="project" value="UniProtKB-KW"/>
</dbReference>
<dbReference type="SUPFAM" id="SSF51735">
    <property type="entry name" value="NAD(P)-binding Rossmann-fold domains"/>
    <property type="match status" value="1"/>
</dbReference>
<name>A0A2H3J4Z7_WOLCO</name>
<dbReference type="PANTHER" id="PTHR24320:SF282">
    <property type="entry name" value="WW DOMAIN-CONTAINING OXIDOREDUCTASE"/>
    <property type="match status" value="1"/>
</dbReference>
<dbReference type="OrthoDB" id="191139at2759"/>
<evidence type="ECO:0000313" key="5">
    <source>
        <dbReference type="EMBL" id="PCH37266.1"/>
    </source>
</evidence>
<comment type="similarity">
    <text evidence="1">Belongs to the short-chain dehydrogenases/reductases (SDR) family.</text>
</comment>
<keyword evidence="4" id="KW-0732">Signal</keyword>
<keyword evidence="6" id="KW-1185">Reference proteome</keyword>
<dbReference type="AlphaFoldDB" id="A0A2H3J4Z7"/>
<accession>A0A2H3J4Z7</accession>
<evidence type="ECO:0000256" key="4">
    <source>
        <dbReference type="SAM" id="SignalP"/>
    </source>
</evidence>